<evidence type="ECO:0000313" key="12">
    <source>
        <dbReference type="Proteomes" id="UP000009168"/>
    </source>
</evidence>
<keyword evidence="5 7" id="KW-0472">Membrane</keyword>
<keyword evidence="3 7" id="KW-0812">Transmembrane</keyword>
<evidence type="ECO:0000256" key="7">
    <source>
        <dbReference type="RuleBase" id="RU079119"/>
    </source>
</evidence>
<dbReference type="Proteomes" id="UP000009168">
    <property type="component" value="Unassembled WGS sequence"/>
</dbReference>
<evidence type="ECO:0000256" key="5">
    <source>
        <dbReference type="ARBA" id="ARBA00023136"/>
    </source>
</evidence>
<keyword evidence="12" id="KW-1185">Reference proteome</keyword>
<evidence type="ECO:0000259" key="10">
    <source>
        <dbReference type="Pfam" id="PF01529"/>
    </source>
</evidence>
<comment type="catalytic activity">
    <reaction evidence="7">
        <text>L-cysteinyl-[protein] + hexadecanoyl-CoA = S-hexadecanoyl-L-cysteinyl-[protein] + CoA</text>
        <dbReference type="Rhea" id="RHEA:36683"/>
        <dbReference type="Rhea" id="RHEA-COMP:10131"/>
        <dbReference type="Rhea" id="RHEA-COMP:11032"/>
        <dbReference type="ChEBI" id="CHEBI:29950"/>
        <dbReference type="ChEBI" id="CHEBI:57287"/>
        <dbReference type="ChEBI" id="CHEBI:57379"/>
        <dbReference type="ChEBI" id="CHEBI:74151"/>
        <dbReference type="EC" id="2.3.1.225"/>
    </reaction>
</comment>
<gene>
    <name evidence="11" type="ORF">TTHERM_00112950</name>
</gene>
<protein>
    <recommendedName>
        <fullName evidence="7">Palmitoyltransferase</fullName>
        <ecNumber evidence="7">2.3.1.225</ecNumber>
    </recommendedName>
</protein>
<proteinExistence type="inferred from homology"/>
<reference evidence="12" key="1">
    <citation type="journal article" date="2006" name="PLoS Biol.">
        <title>Macronuclear genome sequence of the ciliate Tetrahymena thermophila, a model eukaryote.</title>
        <authorList>
            <person name="Eisen J.A."/>
            <person name="Coyne R.S."/>
            <person name="Wu M."/>
            <person name="Wu D."/>
            <person name="Thiagarajan M."/>
            <person name="Wortman J.R."/>
            <person name="Badger J.H."/>
            <person name="Ren Q."/>
            <person name="Amedeo P."/>
            <person name="Jones K.M."/>
            <person name="Tallon L.J."/>
            <person name="Delcher A.L."/>
            <person name="Salzberg S.L."/>
            <person name="Silva J.C."/>
            <person name="Haas B.J."/>
            <person name="Majoros W.H."/>
            <person name="Farzad M."/>
            <person name="Carlton J.M."/>
            <person name="Smith R.K. Jr."/>
            <person name="Garg J."/>
            <person name="Pearlman R.E."/>
            <person name="Karrer K.M."/>
            <person name="Sun L."/>
            <person name="Manning G."/>
            <person name="Elde N.C."/>
            <person name="Turkewitz A.P."/>
            <person name="Asai D.J."/>
            <person name="Wilkes D.E."/>
            <person name="Wang Y."/>
            <person name="Cai H."/>
            <person name="Collins K."/>
            <person name="Stewart B.A."/>
            <person name="Lee S.R."/>
            <person name="Wilamowska K."/>
            <person name="Weinberg Z."/>
            <person name="Ruzzo W.L."/>
            <person name="Wloga D."/>
            <person name="Gaertig J."/>
            <person name="Frankel J."/>
            <person name="Tsao C.-C."/>
            <person name="Gorovsky M.A."/>
            <person name="Keeling P.J."/>
            <person name="Waller R.F."/>
            <person name="Patron N.J."/>
            <person name="Cherry J.M."/>
            <person name="Stover N.A."/>
            <person name="Krieger C.J."/>
            <person name="del Toro C."/>
            <person name="Ryder H.F."/>
            <person name="Williamson S.C."/>
            <person name="Barbeau R.A."/>
            <person name="Hamilton E.P."/>
            <person name="Orias E."/>
        </authorList>
    </citation>
    <scope>NUCLEOTIDE SEQUENCE [LARGE SCALE GENOMIC DNA]</scope>
    <source>
        <strain evidence="12">SB210</strain>
    </source>
</reference>
<evidence type="ECO:0000256" key="6">
    <source>
        <dbReference type="ARBA" id="ARBA00023315"/>
    </source>
</evidence>
<evidence type="ECO:0000256" key="9">
    <source>
        <dbReference type="SAM" id="MobiDB-lite"/>
    </source>
</evidence>
<dbReference type="GO" id="GO:0005783">
    <property type="term" value="C:endoplasmic reticulum"/>
    <property type="evidence" value="ECO:0007669"/>
    <property type="project" value="TreeGrafter"/>
</dbReference>
<dbReference type="eggNOG" id="KOG1311">
    <property type="taxonomic scope" value="Eukaryota"/>
</dbReference>
<keyword evidence="4 7" id="KW-1133">Transmembrane helix</keyword>
<dbReference type="HOGENOM" id="CLU_617518_0_0_1"/>
<name>Q22Z76_TETTS</name>
<accession>Q22Z76</accession>
<keyword evidence="6 7" id="KW-0012">Acyltransferase</keyword>
<dbReference type="PANTHER" id="PTHR22883:SF203">
    <property type="entry name" value="PALMITOYLTRANSFERASE"/>
    <property type="match status" value="1"/>
</dbReference>
<feature type="transmembrane region" description="Helical" evidence="7">
    <location>
        <begin position="224"/>
        <end position="248"/>
    </location>
</feature>
<dbReference type="PROSITE" id="PS50216">
    <property type="entry name" value="DHHC"/>
    <property type="match status" value="1"/>
</dbReference>
<dbReference type="STRING" id="312017.Q22Z76"/>
<dbReference type="InterPro" id="IPR039859">
    <property type="entry name" value="PFA4/ZDH16/20/ERF2-like"/>
</dbReference>
<evidence type="ECO:0000256" key="2">
    <source>
        <dbReference type="ARBA" id="ARBA00022679"/>
    </source>
</evidence>
<dbReference type="InterPro" id="IPR001594">
    <property type="entry name" value="Palmitoyltrfase_DHHC"/>
</dbReference>
<keyword evidence="8" id="KW-0175">Coiled coil</keyword>
<dbReference type="PANTHER" id="PTHR22883">
    <property type="entry name" value="ZINC FINGER DHHC DOMAIN CONTAINING PROTEIN"/>
    <property type="match status" value="1"/>
</dbReference>
<dbReference type="GO" id="GO:0006612">
    <property type="term" value="P:protein targeting to membrane"/>
    <property type="evidence" value="ECO:0007669"/>
    <property type="project" value="TreeGrafter"/>
</dbReference>
<dbReference type="InParanoid" id="Q22Z76"/>
<evidence type="ECO:0000313" key="11">
    <source>
        <dbReference type="EMBL" id="EAR90445.2"/>
    </source>
</evidence>
<dbReference type="GO" id="GO:0005794">
    <property type="term" value="C:Golgi apparatus"/>
    <property type="evidence" value="ECO:0007669"/>
    <property type="project" value="TreeGrafter"/>
</dbReference>
<dbReference type="OrthoDB" id="1924421at2759"/>
<comment type="subcellular location">
    <subcellularLocation>
        <location evidence="1">Membrane</location>
        <topology evidence="1">Multi-pass membrane protein</topology>
    </subcellularLocation>
</comment>
<dbReference type="GO" id="GO:0019706">
    <property type="term" value="F:protein-cysteine S-palmitoyltransferase activity"/>
    <property type="evidence" value="ECO:0007669"/>
    <property type="project" value="UniProtKB-EC"/>
</dbReference>
<dbReference type="EC" id="2.3.1.225" evidence="7"/>
<organism evidence="11 12">
    <name type="scientific">Tetrahymena thermophila (strain SB210)</name>
    <dbReference type="NCBI Taxonomy" id="312017"/>
    <lineage>
        <taxon>Eukaryota</taxon>
        <taxon>Sar</taxon>
        <taxon>Alveolata</taxon>
        <taxon>Ciliophora</taxon>
        <taxon>Intramacronucleata</taxon>
        <taxon>Oligohymenophorea</taxon>
        <taxon>Hymenostomatida</taxon>
        <taxon>Tetrahymenina</taxon>
        <taxon>Tetrahymenidae</taxon>
        <taxon>Tetrahymena</taxon>
    </lineage>
</organism>
<dbReference type="EMBL" id="GG662798">
    <property type="protein sequence ID" value="EAR90445.2"/>
    <property type="molecule type" value="Genomic_DNA"/>
</dbReference>
<feature type="coiled-coil region" evidence="8">
    <location>
        <begin position="1"/>
        <end position="35"/>
    </location>
</feature>
<feature type="transmembrane region" description="Helical" evidence="7">
    <location>
        <begin position="88"/>
        <end position="111"/>
    </location>
</feature>
<feature type="compositionally biased region" description="Low complexity" evidence="9">
    <location>
        <begin position="535"/>
        <end position="553"/>
    </location>
</feature>
<feature type="region of interest" description="Disordered" evidence="9">
    <location>
        <begin position="534"/>
        <end position="553"/>
    </location>
</feature>
<evidence type="ECO:0000256" key="4">
    <source>
        <dbReference type="ARBA" id="ARBA00022989"/>
    </source>
</evidence>
<comment type="similarity">
    <text evidence="7">Belongs to the DHHC palmitoyltransferase family.</text>
</comment>
<feature type="transmembrane region" description="Helical" evidence="7">
    <location>
        <begin position="54"/>
        <end position="76"/>
    </location>
</feature>
<feature type="domain" description="Palmitoyltransferase DHHC" evidence="10">
    <location>
        <begin position="130"/>
        <end position="265"/>
    </location>
</feature>
<keyword evidence="2 7" id="KW-0808">Transferase</keyword>
<evidence type="ECO:0000256" key="3">
    <source>
        <dbReference type="ARBA" id="ARBA00022692"/>
    </source>
</evidence>
<dbReference type="GO" id="GO:0016020">
    <property type="term" value="C:membrane"/>
    <property type="evidence" value="ECO:0007669"/>
    <property type="project" value="UniProtKB-SubCell"/>
</dbReference>
<dbReference type="RefSeq" id="XP_001010690.2">
    <property type="nucleotide sequence ID" value="XM_001010690.2"/>
</dbReference>
<evidence type="ECO:0000256" key="1">
    <source>
        <dbReference type="ARBA" id="ARBA00004141"/>
    </source>
</evidence>
<comment type="domain">
    <text evidence="7">The DHHC domain is required for palmitoyltransferase activity.</text>
</comment>
<dbReference type="KEGG" id="tet:TTHERM_00112950"/>
<dbReference type="GeneID" id="7843556"/>
<dbReference type="Pfam" id="PF01529">
    <property type="entry name" value="DHHC"/>
    <property type="match status" value="1"/>
</dbReference>
<feature type="transmembrane region" description="Helical" evidence="7">
    <location>
        <begin position="178"/>
        <end position="204"/>
    </location>
</feature>
<sequence>MNVKDNDLNNLQKDNKEVNQENKLFKNECDEDEKIKEYKIIKRKVKVNGCSTPFTLYQITSWIIFTAQAIWVFYIFREFLKDQSTLNFIYLTLNGAFYILILIFGTIASYCNPIDDMITQQMNGIQIDENKKTHQCKICNLFVSEKTKHCGVCNKCVFEFDHHCEWLNNCIGSKNYKYFILLVCSLIGELLTSISYTAYSLALYSNDYESYVQRSEFSLSCKTFLGLSIAVIIINIVSFLFCLQLVLYHAWLKIKGITTYEHIVKNRKKQQEKAKHKIDYKKSNKEQVRNQTILDQTHGVINSKNQQNNSQQNKLSQNLEMTNQIQKVDQQEQQLQHIFGTNPLNQTNDILLDKKQNNLQTGSQFCNNNLEISVIVERIQGQDMKINFLQFSNPDEVLSNQNSQINEYTPNCIQNKDKKDNLSIQNDTQNEIDRQNEDAQTQQTHQEIIDQVAIFHGRKIIQKPETNNKSLRKSCSESQYKNDLENQIKNKFYPAQQKSQQNLSRIQSANSRKNSQNKILQNNSDQFKSKSIKVQPLKPHQPQQQQSKQQKSQCNNELQIIDSTSNKKDSDETIVIKQQNFF</sequence>
<dbReference type="AlphaFoldDB" id="Q22Z76"/>
<evidence type="ECO:0000256" key="8">
    <source>
        <dbReference type="SAM" id="Coils"/>
    </source>
</evidence>